<gene>
    <name evidence="2" type="ORF">FWILDA_LOCUS13993</name>
</gene>
<protein>
    <submittedName>
        <fullName evidence="2">9829_t:CDS:1</fullName>
    </submittedName>
</protein>
<evidence type="ECO:0000313" key="2">
    <source>
        <dbReference type="EMBL" id="CAI2189264.1"/>
    </source>
</evidence>
<organism evidence="2 3">
    <name type="scientific">Funneliformis geosporum</name>
    <dbReference type="NCBI Taxonomy" id="1117311"/>
    <lineage>
        <taxon>Eukaryota</taxon>
        <taxon>Fungi</taxon>
        <taxon>Fungi incertae sedis</taxon>
        <taxon>Mucoromycota</taxon>
        <taxon>Glomeromycotina</taxon>
        <taxon>Glomeromycetes</taxon>
        <taxon>Glomerales</taxon>
        <taxon>Glomeraceae</taxon>
        <taxon>Funneliformis</taxon>
    </lineage>
</organism>
<comment type="caution">
    <text evidence="2">The sequence shown here is derived from an EMBL/GenBank/DDBJ whole genome shotgun (WGS) entry which is preliminary data.</text>
</comment>
<evidence type="ECO:0000313" key="3">
    <source>
        <dbReference type="Proteomes" id="UP001153678"/>
    </source>
</evidence>
<dbReference type="AlphaFoldDB" id="A0A9W4T3N3"/>
<proteinExistence type="predicted"/>
<keyword evidence="1" id="KW-0175">Coiled coil</keyword>
<reference evidence="2" key="1">
    <citation type="submission" date="2022-08" db="EMBL/GenBank/DDBJ databases">
        <authorList>
            <person name="Kallberg Y."/>
            <person name="Tangrot J."/>
            <person name="Rosling A."/>
        </authorList>
    </citation>
    <scope>NUCLEOTIDE SEQUENCE</scope>
    <source>
        <strain evidence="2">Wild A</strain>
    </source>
</reference>
<evidence type="ECO:0000256" key="1">
    <source>
        <dbReference type="SAM" id="Coils"/>
    </source>
</evidence>
<dbReference type="Proteomes" id="UP001153678">
    <property type="component" value="Unassembled WGS sequence"/>
</dbReference>
<feature type="coiled-coil region" evidence="1">
    <location>
        <begin position="7"/>
        <end position="34"/>
    </location>
</feature>
<accession>A0A9W4T3N3</accession>
<keyword evidence="3" id="KW-1185">Reference proteome</keyword>
<dbReference type="EMBL" id="CAMKVN010005710">
    <property type="protein sequence ID" value="CAI2189264.1"/>
    <property type="molecule type" value="Genomic_DNA"/>
</dbReference>
<feature type="non-terminal residue" evidence="2">
    <location>
        <position position="90"/>
    </location>
</feature>
<sequence length="90" mass="10778">MNELQLCQRNSDKIELLTEQIKSLLAERDKYQDQYLKIHQVNYELNVKNIEKDKQLEDILESIRKKGYNFSFFSLIKPESNASKKKKAER</sequence>
<name>A0A9W4T3N3_9GLOM</name>